<evidence type="ECO:0000256" key="1">
    <source>
        <dbReference type="ARBA" id="ARBA00007409"/>
    </source>
</evidence>
<evidence type="ECO:0000259" key="3">
    <source>
        <dbReference type="PROSITE" id="PS50404"/>
    </source>
</evidence>
<protein>
    <submittedName>
        <fullName evidence="5">Glutathione-S-transferase theta, GST</fullName>
    </submittedName>
</protein>
<comment type="similarity">
    <text evidence="1 2">Belongs to the GST superfamily.</text>
</comment>
<feature type="domain" description="GST C-terminal" evidence="4">
    <location>
        <begin position="89"/>
        <end position="216"/>
    </location>
</feature>
<dbReference type="GO" id="GO:0005737">
    <property type="term" value="C:cytoplasm"/>
    <property type="evidence" value="ECO:0007669"/>
    <property type="project" value="TreeGrafter"/>
</dbReference>
<accession>A0AAD9HGY8</accession>
<dbReference type="InterPro" id="IPR050802">
    <property type="entry name" value="EF-GSTs"/>
</dbReference>
<dbReference type="PROSITE" id="PS50405">
    <property type="entry name" value="GST_CTER"/>
    <property type="match status" value="1"/>
</dbReference>
<organism evidence="5 6">
    <name type="scientific">Colletotrichum zoysiae</name>
    <dbReference type="NCBI Taxonomy" id="1216348"/>
    <lineage>
        <taxon>Eukaryota</taxon>
        <taxon>Fungi</taxon>
        <taxon>Dikarya</taxon>
        <taxon>Ascomycota</taxon>
        <taxon>Pezizomycotina</taxon>
        <taxon>Sordariomycetes</taxon>
        <taxon>Hypocreomycetidae</taxon>
        <taxon>Glomerellales</taxon>
        <taxon>Glomerellaceae</taxon>
        <taxon>Colletotrichum</taxon>
        <taxon>Colletotrichum graminicola species complex</taxon>
    </lineage>
</organism>
<dbReference type="CDD" id="cd03181">
    <property type="entry name" value="GST_C_EF1Bgamma_like"/>
    <property type="match status" value="1"/>
</dbReference>
<dbReference type="SFLD" id="SFLDS00019">
    <property type="entry name" value="Glutathione_Transferase_(cytos"/>
    <property type="match status" value="1"/>
</dbReference>
<dbReference type="Pfam" id="PF00043">
    <property type="entry name" value="GST_C"/>
    <property type="match status" value="1"/>
</dbReference>
<dbReference type="Pfam" id="PF02798">
    <property type="entry name" value="GST_N"/>
    <property type="match status" value="1"/>
</dbReference>
<dbReference type="GO" id="GO:0005634">
    <property type="term" value="C:nucleus"/>
    <property type="evidence" value="ECO:0007669"/>
    <property type="project" value="TreeGrafter"/>
</dbReference>
<sequence length="216" mass="23639">MALKLYGYENNPRTRIIRIVAAAQGVSLELVNVVPRSDINRDLLIDKFPRSCGKIPALDGPGVSLTEVMAIAHYVTKVAGPTTLLGDGSPGQEAEVISWMSWANQELLVTLAKWPAAYDNKSVEAGKTSSLAMLETLEAVIGDRECLVGEATTLADIFVAVVLSRGLEWVLDGKWRAQHPNCMRHFDKVRSWAPVASVIPEFVLVEKEPIISDPYI</sequence>
<dbReference type="PROSITE" id="PS50404">
    <property type="entry name" value="GST_NTER"/>
    <property type="match status" value="1"/>
</dbReference>
<dbReference type="InterPro" id="IPR004046">
    <property type="entry name" value="GST_C"/>
</dbReference>
<proteinExistence type="inferred from homology"/>
<dbReference type="InterPro" id="IPR040079">
    <property type="entry name" value="Glutathione_S-Trfase"/>
</dbReference>
<evidence type="ECO:0000313" key="5">
    <source>
        <dbReference type="EMBL" id="KAK2028127.1"/>
    </source>
</evidence>
<dbReference type="SUPFAM" id="SSF47616">
    <property type="entry name" value="GST C-terminal domain-like"/>
    <property type="match status" value="1"/>
</dbReference>
<dbReference type="AlphaFoldDB" id="A0AAD9HGY8"/>
<dbReference type="PANTHER" id="PTHR43986">
    <property type="entry name" value="ELONGATION FACTOR 1-GAMMA"/>
    <property type="match status" value="1"/>
</dbReference>
<dbReference type="Proteomes" id="UP001232148">
    <property type="component" value="Unassembled WGS sequence"/>
</dbReference>
<comment type="caution">
    <text evidence="5">The sequence shown here is derived from an EMBL/GenBank/DDBJ whole genome shotgun (WGS) entry which is preliminary data.</text>
</comment>
<dbReference type="Gene3D" id="3.40.30.10">
    <property type="entry name" value="Glutaredoxin"/>
    <property type="match status" value="1"/>
</dbReference>
<dbReference type="InterPro" id="IPR010987">
    <property type="entry name" value="Glutathione-S-Trfase_C-like"/>
</dbReference>
<dbReference type="Gene3D" id="1.20.1050.10">
    <property type="match status" value="1"/>
</dbReference>
<dbReference type="InterPro" id="IPR004045">
    <property type="entry name" value="Glutathione_S-Trfase_N"/>
</dbReference>
<gene>
    <name evidence="5" type="ORF">LX32DRAFT_720951</name>
</gene>
<evidence type="ECO:0000313" key="6">
    <source>
        <dbReference type="Proteomes" id="UP001232148"/>
    </source>
</evidence>
<dbReference type="InterPro" id="IPR036249">
    <property type="entry name" value="Thioredoxin-like_sf"/>
</dbReference>
<dbReference type="GO" id="GO:0006414">
    <property type="term" value="P:translational elongation"/>
    <property type="evidence" value="ECO:0007669"/>
    <property type="project" value="TreeGrafter"/>
</dbReference>
<evidence type="ECO:0000256" key="2">
    <source>
        <dbReference type="RuleBase" id="RU003494"/>
    </source>
</evidence>
<dbReference type="EMBL" id="MU842883">
    <property type="protein sequence ID" value="KAK2028127.1"/>
    <property type="molecule type" value="Genomic_DNA"/>
</dbReference>
<dbReference type="InterPro" id="IPR036282">
    <property type="entry name" value="Glutathione-S-Trfase_C_sf"/>
</dbReference>
<keyword evidence="6" id="KW-1185">Reference proteome</keyword>
<dbReference type="SUPFAM" id="SSF52833">
    <property type="entry name" value="Thioredoxin-like"/>
    <property type="match status" value="1"/>
</dbReference>
<evidence type="ECO:0000259" key="4">
    <source>
        <dbReference type="PROSITE" id="PS50405"/>
    </source>
</evidence>
<feature type="domain" description="GST N-terminal" evidence="3">
    <location>
        <begin position="1"/>
        <end position="83"/>
    </location>
</feature>
<dbReference type="CDD" id="cd03044">
    <property type="entry name" value="GST_N_EF1Bgamma"/>
    <property type="match status" value="1"/>
</dbReference>
<reference evidence="5" key="1">
    <citation type="submission" date="2021-06" db="EMBL/GenBank/DDBJ databases">
        <title>Comparative genomics, transcriptomics and evolutionary studies reveal genomic signatures of adaptation to plant cell wall in hemibiotrophic fungi.</title>
        <authorList>
            <consortium name="DOE Joint Genome Institute"/>
            <person name="Baroncelli R."/>
            <person name="Diaz J.F."/>
            <person name="Benocci T."/>
            <person name="Peng M."/>
            <person name="Battaglia E."/>
            <person name="Haridas S."/>
            <person name="Andreopoulos W."/>
            <person name="Labutti K."/>
            <person name="Pangilinan J."/>
            <person name="Floch G.L."/>
            <person name="Makela M.R."/>
            <person name="Henrissat B."/>
            <person name="Grigoriev I.V."/>
            <person name="Crouch J.A."/>
            <person name="De Vries R.P."/>
            <person name="Sukno S.A."/>
            <person name="Thon M.R."/>
        </authorList>
    </citation>
    <scope>NUCLEOTIDE SEQUENCE</scope>
    <source>
        <strain evidence="5">MAFF235873</strain>
    </source>
</reference>
<name>A0AAD9HGY8_9PEZI</name>
<dbReference type="PANTHER" id="PTHR43986:SF1">
    <property type="entry name" value="ELONGATION FACTOR 1-GAMMA"/>
    <property type="match status" value="1"/>
</dbReference>